<dbReference type="Proteomes" id="UP000005953">
    <property type="component" value="Unassembled WGS sequence"/>
</dbReference>
<proteinExistence type="predicted"/>
<dbReference type="AlphaFoldDB" id="A4BI24"/>
<keyword evidence="2" id="KW-1185">Reference proteome</keyword>
<dbReference type="HOGENOM" id="CLU_1632624_0_0_6"/>
<dbReference type="EMBL" id="AAOE01000024">
    <property type="protein sequence ID" value="EAR08167.1"/>
    <property type="molecule type" value="Genomic_DNA"/>
</dbReference>
<accession>A4BI24</accession>
<reference evidence="1 2" key="1">
    <citation type="submission" date="2006-02" db="EMBL/GenBank/DDBJ databases">
        <authorList>
            <person name="Pinhassi J."/>
            <person name="Pedros-Alio C."/>
            <person name="Ferriera S."/>
            <person name="Johnson J."/>
            <person name="Kravitz S."/>
            <person name="Halpern A."/>
            <person name="Remington K."/>
            <person name="Beeson K."/>
            <person name="Tran B."/>
            <person name="Rogers Y.-H."/>
            <person name="Friedman R."/>
            <person name="Venter J.C."/>
        </authorList>
    </citation>
    <scope>NUCLEOTIDE SEQUENCE [LARGE SCALE GENOMIC DNA]</scope>
    <source>
        <strain evidence="1 2">MED297</strain>
    </source>
</reference>
<organism evidence="1 2">
    <name type="scientific">Reinekea blandensis MED297</name>
    <dbReference type="NCBI Taxonomy" id="314283"/>
    <lineage>
        <taxon>Bacteria</taxon>
        <taxon>Pseudomonadati</taxon>
        <taxon>Pseudomonadota</taxon>
        <taxon>Gammaproteobacteria</taxon>
        <taxon>Oceanospirillales</taxon>
        <taxon>Saccharospirillaceae</taxon>
        <taxon>Reinekea</taxon>
    </lineage>
</organism>
<name>A4BI24_9GAMM</name>
<gene>
    <name evidence="1" type="ORF">MED297_14550</name>
</gene>
<sequence length="176" mass="20490">MHRRLNVSVQLNRNVVFANFTNRTFRHFHFGFFDLNARCGDQVSNITWTNRTEELAFVARVSGNSQFQFRQLICTGLSSRQLFSLCFFQFSTTIFKIFNVVCSCRNGFTCWNQEVARVTVFNVYGVAQHTHLANFFKQDNFHLAYLIRYLILSPGGFDFEDRRNYPPAPAQSATVQ</sequence>
<comment type="caution">
    <text evidence="1">The sequence shown here is derived from an EMBL/GenBank/DDBJ whole genome shotgun (WGS) entry which is preliminary data.</text>
</comment>
<protein>
    <submittedName>
        <fullName evidence="1">Uncharacterized protein</fullName>
    </submittedName>
</protein>
<evidence type="ECO:0000313" key="2">
    <source>
        <dbReference type="Proteomes" id="UP000005953"/>
    </source>
</evidence>
<evidence type="ECO:0000313" key="1">
    <source>
        <dbReference type="EMBL" id="EAR08167.1"/>
    </source>
</evidence>